<evidence type="ECO:0000256" key="1">
    <source>
        <dbReference type="SAM" id="MobiDB-lite"/>
    </source>
</evidence>
<dbReference type="RefSeq" id="WP_171186136.1">
    <property type="nucleotide sequence ID" value="NZ_WTPX01000049.1"/>
</dbReference>
<feature type="domain" description="DUF1549" evidence="2">
    <location>
        <begin position="190"/>
        <end position="370"/>
    </location>
</feature>
<name>A0ABX1VCU8_9PLAN</name>
<dbReference type="Pfam" id="PF07635">
    <property type="entry name" value="PSCyt1"/>
    <property type="match status" value="1"/>
</dbReference>
<reference evidence="5 6" key="1">
    <citation type="journal article" date="2020" name="Syst. Appl. Microbiol.">
        <title>Alienimonas chondri sp. nov., a novel planctomycete isolated from the biofilm of the red alga Chondrus crispus.</title>
        <authorList>
            <person name="Vitorino I."/>
            <person name="Albuquerque L."/>
            <person name="Wiegand S."/>
            <person name="Kallscheuer N."/>
            <person name="da Costa M.S."/>
            <person name="Lobo-da-Cunha A."/>
            <person name="Jogler C."/>
            <person name="Lage O.M."/>
        </authorList>
    </citation>
    <scope>NUCLEOTIDE SEQUENCE [LARGE SCALE GENOMIC DNA]</scope>
    <source>
        <strain evidence="5 6">LzC2</strain>
    </source>
</reference>
<evidence type="ECO:0000313" key="6">
    <source>
        <dbReference type="Proteomes" id="UP000609651"/>
    </source>
</evidence>
<dbReference type="InterPro" id="IPR022655">
    <property type="entry name" value="DUF1553"/>
</dbReference>
<evidence type="ECO:0000313" key="5">
    <source>
        <dbReference type="EMBL" id="NNJ25781.1"/>
    </source>
</evidence>
<evidence type="ECO:0000259" key="4">
    <source>
        <dbReference type="Pfam" id="PF07635"/>
    </source>
</evidence>
<keyword evidence="6" id="KW-1185">Reference proteome</keyword>
<dbReference type="Pfam" id="PF07583">
    <property type="entry name" value="PSCyt2"/>
    <property type="match status" value="1"/>
</dbReference>
<evidence type="ECO:0000259" key="2">
    <source>
        <dbReference type="Pfam" id="PF07583"/>
    </source>
</evidence>
<organism evidence="5 6">
    <name type="scientific">Alienimonas chondri</name>
    <dbReference type="NCBI Taxonomy" id="2681879"/>
    <lineage>
        <taxon>Bacteria</taxon>
        <taxon>Pseudomonadati</taxon>
        <taxon>Planctomycetota</taxon>
        <taxon>Planctomycetia</taxon>
        <taxon>Planctomycetales</taxon>
        <taxon>Planctomycetaceae</taxon>
        <taxon>Alienimonas</taxon>
    </lineage>
</organism>
<feature type="domain" description="Cytochrome C Planctomycete-type" evidence="4">
    <location>
        <begin position="76"/>
        <end position="130"/>
    </location>
</feature>
<evidence type="ECO:0008006" key="7">
    <source>
        <dbReference type="Google" id="ProtNLM"/>
    </source>
</evidence>
<dbReference type="PANTHER" id="PTHR35889:SF3">
    <property type="entry name" value="F-BOX DOMAIN-CONTAINING PROTEIN"/>
    <property type="match status" value="1"/>
</dbReference>
<comment type="caution">
    <text evidence="5">The sequence shown here is derived from an EMBL/GenBank/DDBJ whole genome shotgun (WGS) entry which is preliminary data.</text>
</comment>
<dbReference type="InterPro" id="IPR011444">
    <property type="entry name" value="DUF1549"/>
</dbReference>
<dbReference type="Pfam" id="PF07587">
    <property type="entry name" value="PSD1"/>
    <property type="match status" value="1"/>
</dbReference>
<dbReference type="Proteomes" id="UP000609651">
    <property type="component" value="Unassembled WGS sequence"/>
</dbReference>
<proteinExistence type="predicted"/>
<sequence length="668" mass="73195">MPFAWTRSGTIPRTGTIRRGDGLLKAIVVLATVVCVDSADRLAAGPPEGVAESKDGPGEKPVDFAHQIVPILRAHCVACHGGDEAKGGFSIDTRESFLDGGMADPGSPDFSHFLTLVVSRDPDLMMPPPEKDRVPAADAALLRRWVQEGMAWEAGFQFGEPGYEPPLRPRRVALPPAVDGRTHPIDRLIDGAGVPASEPADDATFLRRASLDLVGLLPTADQAEAFLADPSPDKRERLVDDLLAREIDYADHWLTFWNDLLRNDYAGTGFITKGRTQISGWLYRALRENKPYDAMVRELVAPADDGSAGFINGIEWRGTVSAGQTLPIQFSQSVSQSLLGINMKCASCHDSFIDRWTLADAYGLAAIYSEKPLELYRCDQPTGRMAGPAWPFPEIGQVDGDAPRDERLRQLGDLLTHPENGRVPRTIVNRLWAQLMGRGIVHPLDAMQTEPWNADLLDWLAADFQDHGYDLKRTLRLIATSEAYRSRSLRLESDAPLPEAGSAVPLVKRLTAEHFVDAVWQLTGTAPVEYDAPVDRRPAPEDEPAEPAEPMTRAALLASDALMRSLGRPNRDQIVTSRPSEVSTLEALDLNTSEALVANLRVGAERMLAASPQPSDLVDDLFLSALTRRPTEEERALIGDYLGPAPDADALTDVMWALLMKPEFLLIR</sequence>
<evidence type="ECO:0000259" key="3">
    <source>
        <dbReference type="Pfam" id="PF07587"/>
    </source>
</evidence>
<dbReference type="PANTHER" id="PTHR35889">
    <property type="entry name" value="CYCLOINULO-OLIGOSACCHARIDE FRUCTANOTRANSFERASE-RELATED"/>
    <property type="match status" value="1"/>
</dbReference>
<accession>A0ABX1VCU8</accession>
<feature type="domain" description="DUF1553" evidence="3">
    <location>
        <begin position="410"/>
        <end position="641"/>
    </location>
</feature>
<protein>
    <recommendedName>
        <fullName evidence="7">DUF1549 domain-containing protein</fullName>
    </recommendedName>
</protein>
<gene>
    <name evidence="5" type="ORF">LzC2_18550</name>
</gene>
<dbReference type="InterPro" id="IPR011429">
    <property type="entry name" value="Cyt_c_Planctomycete-type"/>
</dbReference>
<feature type="region of interest" description="Disordered" evidence="1">
    <location>
        <begin position="530"/>
        <end position="550"/>
    </location>
</feature>
<dbReference type="EMBL" id="WTPX01000049">
    <property type="protein sequence ID" value="NNJ25781.1"/>
    <property type="molecule type" value="Genomic_DNA"/>
</dbReference>